<protein>
    <submittedName>
        <fullName evidence="1">Uncharacterized protein</fullName>
    </submittedName>
</protein>
<dbReference type="Proteomes" id="UP000009096">
    <property type="component" value="Chromosome 1"/>
</dbReference>
<evidence type="ECO:0000313" key="2">
    <source>
        <dbReference type="Proteomes" id="UP000009096"/>
    </source>
</evidence>
<dbReference type="VEuPathDB" id="FungiDB:FVEG_16668"/>
<gene>
    <name evidence="1" type="ORF">FVEG_16668</name>
</gene>
<sequence>MEKTIGTSFRGGMPLTSSSILRSLNSCACRRVYTKYKEGLEKSGGTRSDLWFFEVRKLPALLDMRDD</sequence>
<dbReference type="EMBL" id="CM000578">
    <property type="protein sequence ID" value="EWG50651.1"/>
    <property type="molecule type" value="Genomic_DNA"/>
</dbReference>
<proteinExistence type="predicted"/>
<dbReference type="AlphaFoldDB" id="W7MID5"/>
<dbReference type="GeneID" id="30073544"/>
<dbReference type="RefSeq" id="XP_018756842.1">
    <property type="nucleotide sequence ID" value="XM_018905911.1"/>
</dbReference>
<evidence type="ECO:0000313" key="1">
    <source>
        <dbReference type="EMBL" id="EWG50651.1"/>
    </source>
</evidence>
<organism evidence="1 2">
    <name type="scientific">Gibberella moniliformis (strain M3125 / FGSC 7600)</name>
    <name type="common">Maize ear and stalk rot fungus</name>
    <name type="synonym">Fusarium verticillioides</name>
    <dbReference type="NCBI Taxonomy" id="334819"/>
    <lineage>
        <taxon>Eukaryota</taxon>
        <taxon>Fungi</taxon>
        <taxon>Dikarya</taxon>
        <taxon>Ascomycota</taxon>
        <taxon>Pezizomycotina</taxon>
        <taxon>Sordariomycetes</taxon>
        <taxon>Hypocreomycetidae</taxon>
        <taxon>Hypocreales</taxon>
        <taxon>Nectriaceae</taxon>
        <taxon>Fusarium</taxon>
        <taxon>Fusarium fujikuroi species complex</taxon>
    </lineage>
</organism>
<keyword evidence="2" id="KW-1185">Reference proteome</keyword>
<name>W7MID5_GIBM7</name>
<dbReference type="EMBL" id="DS022254">
    <property type="protein sequence ID" value="EWG50651.1"/>
    <property type="molecule type" value="Genomic_DNA"/>
</dbReference>
<accession>W7MID5</accession>
<dbReference type="KEGG" id="fvr:FVEG_16668"/>
<reference evidence="1 2" key="1">
    <citation type="journal article" date="2010" name="Nature">
        <title>Comparative genomics reveals mobile pathogenicity chromosomes in Fusarium.</title>
        <authorList>
            <person name="Ma L.J."/>
            <person name="van der Does H.C."/>
            <person name="Borkovich K.A."/>
            <person name="Coleman J.J."/>
            <person name="Daboussi M.J."/>
            <person name="Di Pietro A."/>
            <person name="Dufresne M."/>
            <person name="Freitag M."/>
            <person name="Grabherr M."/>
            <person name="Henrissat B."/>
            <person name="Houterman P.M."/>
            <person name="Kang S."/>
            <person name="Shim W.B."/>
            <person name="Woloshuk C."/>
            <person name="Xie X."/>
            <person name="Xu J.R."/>
            <person name="Antoniw J."/>
            <person name="Baker S.E."/>
            <person name="Bluhm B.H."/>
            <person name="Breakspear A."/>
            <person name="Brown D.W."/>
            <person name="Butchko R.A."/>
            <person name="Chapman S."/>
            <person name="Coulson R."/>
            <person name="Coutinho P.M."/>
            <person name="Danchin E.G."/>
            <person name="Diener A."/>
            <person name="Gale L.R."/>
            <person name="Gardiner D.M."/>
            <person name="Goff S."/>
            <person name="Hammond-Kosack K.E."/>
            <person name="Hilburn K."/>
            <person name="Hua-Van A."/>
            <person name="Jonkers W."/>
            <person name="Kazan K."/>
            <person name="Kodira C.D."/>
            <person name="Koehrsen M."/>
            <person name="Kumar L."/>
            <person name="Lee Y.H."/>
            <person name="Li L."/>
            <person name="Manners J.M."/>
            <person name="Miranda-Saavedra D."/>
            <person name="Mukherjee M."/>
            <person name="Park G."/>
            <person name="Park J."/>
            <person name="Park S.Y."/>
            <person name="Proctor R.H."/>
            <person name="Regev A."/>
            <person name="Ruiz-Roldan M.C."/>
            <person name="Sain D."/>
            <person name="Sakthikumar S."/>
            <person name="Sykes S."/>
            <person name="Schwartz D.C."/>
            <person name="Turgeon B.G."/>
            <person name="Wapinski I."/>
            <person name="Yoder O."/>
            <person name="Young S."/>
            <person name="Zeng Q."/>
            <person name="Zhou S."/>
            <person name="Galagan J."/>
            <person name="Cuomo C.A."/>
            <person name="Kistler H.C."/>
            <person name="Rep M."/>
        </authorList>
    </citation>
    <scope>NUCLEOTIDE SEQUENCE [LARGE SCALE GENOMIC DNA]</scope>
    <source>
        <strain evidence="2">M3125 / FGSC 7600</strain>
    </source>
</reference>